<feature type="compositionally biased region" description="Low complexity" evidence="1">
    <location>
        <begin position="155"/>
        <end position="183"/>
    </location>
</feature>
<dbReference type="AlphaFoldDB" id="A0A5D6WDQ7"/>
<accession>A0A5D6WDQ7</accession>
<name>A0A5D6WDQ7_9FIRM</name>
<gene>
    <name evidence="2" type="ORF">FZ040_01050</name>
</gene>
<dbReference type="OrthoDB" id="1667107at2"/>
<keyword evidence="3" id="KW-1185">Reference proteome</keyword>
<dbReference type="RefSeq" id="WP_149170295.1">
    <property type="nucleotide sequence ID" value="NZ_VTOY01000001.1"/>
</dbReference>
<comment type="caution">
    <text evidence="2">The sequence shown here is derived from an EMBL/GenBank/DDBJ whole genome shotgun (WGS) entry which is preliminary data.</text>
</comment>
<protein>
    <submittedName>
        <fullName evidence="2">Uncharacterized protein</fullName>
    </submittedName>
</protein>
<organism evidence="2 3">
    <name type="scientific">Selenomonas ruminis</name>
    <dbReference type="NCBI Taxonomy" id="2593411"/>
    <lineage>
        <taxon>Bacteria</taxon>
        <taxon>Bacillati</taxon>
        <taxon>Bacillota</taxon>
        <taxon>Negativicutes</taxon>
        <taxon>Selenomonadales</taxon>
        <taxon>Selenomonadaceae</taxon>
        <taxon>Selenomonas</taxon>
    </lineage>
</organism>
<dbReference type="Proteomes" id="UP000323646">
    <property type="component" value="Unassembled WGS sequence"/>
</dbReference>
<sequence length="205" mass="21541">MFRMIKIKAIVAGALLLLLLGGVILFGLVKVSHERLLSENLEKGKAMLADEDYQSARVYLSLFEGEGQKSLGYNLYGYVSAEIAYRVYLGNGDINKLQEASDYLAEINMSNLGGYGSNASSLKKTVEDCLDSYNEQVAAQEQAAAAAAAAAEAKAKGKQSAAPSGQKAAAAEPAANNKPASAEKVSQPKQKAAPVAPSKQAAPKK</sequence>
<evidence type="ECO:0000256" key="1">
    <source>
        <dbReference type="SAM" id="MobiDB-lite"/>
    </source>
</evidence>
<dbReference type="EMBL" id="VTOY01000001">
    <property type="protein sequence ID" value="TYZ24664.1"/>
    <property type="molecule type" value="Genomic_DNA"/>
</dbReference>
<evidence type="ECO:0000313" key="3">
    <source>
        <dbReference type="Proteomes" id="UP000323646"/>
    </source>
</evidence>
<feature type="region of interest" description="Disordered" evidence="1">
    <location>
        <begin position="155"/>
        <end position="205"/>
    </location>
</feature>
<evidence type="ECO:0000313" key="2">
    <source>
        <dbReference type="EMBL" id="TYZ24664.1"/>
    </source>
</evidence>
<proteinExistence type="predicted"/>
<reference evidence="2 3" key="1">
    <citation type="submission" date="2019-08" db="EMBL/GenBank/DDBJ databases">
        <title>Selenomonas sp. mPRGC5 and Selenomonas sp. mPRGC8 isolated from ruminal fluid of dairy goat (Capra hircus).</title>
        <authorList>
            <person name="Poothong S."/>
            <person name="Nuengjamnong C."/>
            <person name="Tanasupawat S."/>
        </authorList>
    </citation>
    <scope>NUCLEOTIDE SEQUENCE [LARGE SCALE GENOMIC DNA]</scope>
    <source>
        <strain evidence="3">mPRGC5</strain>
    </source>
</reference>